<dbReference type="PANTHER" id="PTHR30572:SF4">
    <property type="entry name" value="ABC TRANSPORTER PERMEASE YTRF"/>
    <property type="match status" value="1"/>
</dbReference>
<name>A0ABX1SWA6_9BIFI</name>
<feature type="domain" description="MacB-like periplasmic core" evidence="10">
    <location>
        <begin position="529"/>
        <end position="666"/>
    </location>
</feature>
<dbReference type="Pfam" id="PF02687">
    <property type="entry name" value="FtsX"/>
    <property type="match status" value="2"/>
</dbReference>
<proteinExistence type="inferred from homology"/>
<feature type="transmembrane region" description="Helical" evidence="8">
    <location>
        <begin position="289"/>
        <end position="313"/>
    </location>
</feature>
<evidence type="ECO:0000256" key="8">
    <source>
        <dbReference type="SAM" id="Phobius"/>
    </source>
</evidence>
<protein>
    <submittedName>
        <fullName evidence="11">Permease of ABC transporter system</fullName>
    </submittedName>
</protein>
<dbReference type="EMBL" id="JAAIIJ010000002">
    <property type="protein sequence ID" value="NMN01412.1"/>
    <property type="molecule type" value="Genomic_DNA"/>
</dbReference>
<feature type="domain" description="MacB-like periplasmic core" evidence="10">
    <location>
        <begin position="17"/>
        <end position="205"/>
    </location>
</feature>
<evidence type="ECO:0000259" key="10">
    <source>
        <dbReference type="Pfam" id="PF12704"/>
    </source>
</evidence>
<evidence type="ECO:0000313" key="11">
    <source>
        <dbReference type="EMBL" id="NMN01412.1"/>
    </source>
</evidence>
<dbReference type="InterPro" id="IPR025857">
    <property type="entry name" value="MacB_PCD"/>
</dbReference>
<evidence type="ECO:0000313" key="12">
    <source>
        <dbReference type="Proteomes" id="UP000553756"/>
    </source>
</evidence>
<feature type="transmembrane region" description="Helical" evidence="8">
    <location>
        <begin position="874"/>
        <end position="902"/>
    </location>
</feature>
<sequence>MIRVGLRDARAHFSRFIMSIIAIALGVSFVVGSFCFREMLNNQVDQMMGSNADHDVYVRGSQEQKSDDDSDSSSISLSTTTNTYNDIDTSLVDTIKGVDGVESAAITTSTSGVLTLVAKDGNAVATMGSPTISVGLSEGTWRSAQLTDGRYPENRNEIALHSFAAEQSDLKVGDTTTLVYPSGPETVEVVGVFTTDSSQAGAIIIGLAPKVEEELYQQNSGTNGQVKYIGVYGSANHGEPLSEEQQQELADRINKVLPADAKATAITGDELRDENSKSTKEMLGFIQPLILIFAVIALFVGSFIIANTFSMIVRESMRGYALLRSVGASSAQVFSTVIIQALLLGAVGSGAGIGLGWGMVKLISWGMAEMGVPLSGSVSPRVTDMIVGLIVGVVVTLIGATLPARRAALAPPIQAMNETVNPEPSVVPRAIIGVVLMAIGSLSWLLCWRIAVADGDPTPWEAVNSLGERLGTGWTLALGAAFVVIGMIVTAPALVKPTSAVLGWLPSLVFPVSGRLAARNLVRQKRRTANTAAALFVGVAIVSCLGVVASSVKASVSGIVDNGLKSDLIVMSNSGQIPDNAIDKIEQVEGVKSVSCNRMLLGITFDGESVLSTFAEQPSLFSDVFEPVTEAGDPDNALRSGQLVVGEAIAEEHGWKVGDEITVAGKKISIDEEATAKAQADYQAQIQAQIQALQTEAQQLTLKGDTAGAQKKASEAQQVADDAQHVDPSTLVKMEETETHETMTVGAIISNSFYRNVVFMNDEQAGKLANKQTMYTVTAYVTAKPNADTTAMRKNMIEEVKSFYVLSVMDREEYKSTIGSIVDQVLMILYALLALSIVIAVFGIVNTLALSVSERTREIGLLRAIGTSKAKIRGMLAIEASLISILGTLLGLAVGVAAGAVIQKAFQADGLENLAIPWSQLGLFLLVSILVGVVASLPPAHRALKAPVLDAITTE</sequence>
<comment type="subcellular location">
    <subcellularLocation>
        <location evidence="1">Cell membrane</location>
        <topology evidence="1">Multi-pass membrane protein</topology>
    </subcellularLocation>
</comment>
<feature type="transmembrane region" description="Helical" evidence="8">
    <location>
        <begin position="914"/>
        <end position="937"/>
    </location>
</feature>
<keyword evidence="12" id="KW-1185">Reference proteome</keyword>
<keyword evidence="4 8" id="KW-1133">Transmembrane helix</keyword>
<feature type="domain" description="ABC3 transporter permease C-terminal" evidence="9">
    <location>
        <begin position="831"/>
        <end position="947"/>
    </location>
</feature>
<feature type="transmembrane region" description="Helical" evidence="8">
    <location>
        <begin position="430"/>
        <end position="452"/>
    </location>
</feature>
<feature type="region of interest" description="Disordered" evidence="7">
    <location>
        <begin position="60"/>
        <end position="79"/>
    </location>
</feature>
<evidence type="ECO:0000256" key="2">
    <source>
        <dbReference type="ARBA" id="ARBA00022475"/>
    </source>
</evidence>
<evidence type="ECO:0000256" key="6">
    <source>
        <dbReference type="ARBA" id="ARBA00038076"/>
    </source>
</evidence>
<comment type="similarity">
    <text evidence="6">Belongs to the ABC-4 integral membrane protein family.</text>
</comment>
<feature type="transmembrane region" description="Helical" evidence="8">
    <location>
        <begin position="381"/>
        <end position="402"/>
    </location>
</feature>
<feature type="transmembrane region" description="Helical" evidence="8">
    <location>
        <begin position="530"/>
        <end position="549"/>
    </location>
</feature>
<keyword evidence="5 8" id="KW-0472">Membrane</keyword>
<feature type="domain" description="ABC3 transporter permease C-terminal" evidence="9">
    <location>
        <begin position="292"/>
        <end position="408"/>
    </location>
</feature>
<evidence type="ECO:0000256" key="7">
    <source>
        <dbReference type="SAM" id="MobiDB-lite"/>
    </source>
</evidence>
<feature type="transmembrane region" description="Helical" evidence="8">
    <location>
        <begin position="333"/>
        <end position="360"/>
    </location>
</feature>
<keyword evidence="3 8" id="KW-0812">Transmembrane</keyword>
<comment type="caution">
    <text evidence="11">The sequence shown here is derived from an EMBL/GenBank/DDBJ whole genome shotgun (WGS) entry which is preliminary data.</text>
</comment>
<dbReference type="PANTHER" id="PTHR30572">
    <property type="entry name" value="MEMBRANE COMPONENT OF TRANSPORTER-RELATED"/>
    <property type="match status" value="1"/>
</dbReference>
<reference evidence="11 12" key="1">
    <citation type="submission" date="2020-02" db="EMBL/GenBank/DDBJ databases">
        <title>Characterization of phylogenetic diversity of novel bifidobacterial species isolated in Czech ZOOs.</title>
        <authorList>
            <person name="Lugli G.A."/>
            <person name="Vera N.B."/>
            <person name="Ventura M."/>
        </authorList>
    </citation>
    <scope>NUCLEOTIDE SEQUENCE [LARGE SCALE GENOMIC DNA]</scope>
    <source>
        <strain evidence="11 12">DSM 109963</strain>
    </source>
</reference>
<dbReference type="Proteomes" id="UP000553756">
    <property type="component" value="Unassembled WGS sequence"/>
</dbReference>
<evidence type="ECO:0000259" key="9">
    <source>
        <dbReference type="Pfam" id="PF02687"/>
    </source>
</evidence>
<dbReference type="InterPro" id="IPR050250">
    <property type="entry name" value="Macrolide_Exporter_MacB"/>
</dbReference>
<dbReference type="Pfam" id="PF12704">
    <property type="entry name" value="MacB_PCD"/>
    <property type="match status" value="2"/>
</dbReference>
<accession>A0ABX1SWA6</accession>
<feature type="transmembrane region" description="Helical" evidence="8">
    <location>
        <begin position="473"/>
        <end position="495"/>
    </location>
</feature>
<gene>
    <name evidence="11" type="ORF">G1C94_0033</name>
</gene>
<feature type="transmembrane region" description="Helical" evidence="8">
    <location>
        <begin position="16"/>
        <end position="36"/>
    </location>
</feature>
<evidence type="ECO:0000256" key="1">
    <source>
        <dbReference type="ARBA" id="ARBA00004651"/>
    </source>
</evidence>
<evidence type="ECO:0000256" key="4">
    <source>
        <dbReference type="ARBA" id="ARBA00022989"/>
    </source>
</evidence>
<organism evidence="11 12">
    <name type="scientific">Bifidobacterium panos</name>
    <dbReference type="NCBI Taxonomy" id="2675321"/>
    <lineage>
        <taxon>Bacteria</taxon>
        <taxon>Bacillati</taxon>
        <taxon>Actinomycetota</taxon>
        <taxon>Actinomycetes</taxon>
        <taxon>Bifidobacteriales</taxon>
        <taxon>Bifidobacteriaceae</taxon>
        <taxon>Bifidobacterium</taxon>
    </lineage>
</organism>
<keyword evidence="2" id="KW-1003">Cell membrane</keyword>
<evidence type="ECO:0000256" key="3">
    <source>
        <dbReference type="ARBA" id="ARBA00022692"/>
    </source>
</evidence>
<feature type="transmembrane region" description="Helical" evidence="8">
    <location>
        <begin position="827"/>
        <end position="853"/>
    </location>
</feature>
<dbReference type="RefSeq" id="WP_172143589.1">
    <property type="nucleotide sequence ID" value="NZ_JAAIIJ010000002.1"/>
</dbReference>
<dbReference type="InterPro" id="IPR003838">
    <property type="entry name" value="ABC3_permease_C"/>
</dbReference>
<evidence type="ECO:0000256" key="5">
    <source>
        <dbReference type="ARBA" id="ARBA00023136"/>
    </source>
</evidence>